<evidence type="ECO:0000256" key="6">
    <source>
        <dbReference type="ARBA" id="ARBA00022727"/>
    </source>
</evidence>
<evidence type="ECO:0000256" key="8">
    <source>
        <dbReference type="ARBA" id="ARBA00022777"/>
    </source>
</evidence>
<dbReference type="Gene3D" id="3.40.50.300">
    <property type="entry name" value="P-loop containing nucleotide triphosphate hydrolases"/>
    <property type="match status" value="1"/>
</dbReference>
<dbReference type="GO" id="GO:0006235">
    <property type="term" value="P:dTTP biosynthetic process"/>
    <property type="evidence" value="ECO:0007669"/>
    <property type="project" value="TreeGrafter"/>
</dbReference>
<feature type="domain" description="Thymidylate kinase-like" evidence="13">
    <location>
        <begin position="628"/>
        <end position="805"/>
    </location>
</feature>
<evidence type="ECO:0000256" key="1">
    <source>
        <dbReference type="ARBA" id="ARBA00004992"/>
    </source>
</evidence>
<dbReference type="PROSITE" id="PS01331">
    <property type="entry name" value="THYMIDYLATE_KINASE"/>
    <property type="match status" value="1"/>
</dbReference>
<dbReference type="GO" id="GO:0004550">
    <property type="term" value="F:nucleoside diphosphate kinase activity"/>
    <property type="evidence" value="ECO:0007669"/>
    <property type="project" value="TreeGrafter"/>
</dbReference>
<dbReference type="HAMAP" id="MF_00165">
    <property type="entry name" value="Thymidylate_kinase"/>
    <property type="match status" value="1"/>
</dbReference>
<dbReference type="GO" id="GO:0005524">
    <property type="term" value="F:ATP binding"/>
    <property type="evidence" value="ECO:0007669"/>
    <property type="project" value="UniProtKB-KW"/>
</dbReference>
<name>A0A5N5QTW9_9AGAM</name>
<evidence type="ECO:0000256" key="11">
    <source>
        <dbReference type="SAM" id="SignalP"/>
    </source>
</evidence>
<comment type="pathway">
    <text evidence="1">Pyrimidine metabolism; dTTP biosynthesis.</text>
</comment>
<dbReference type="InterPro" id="IPR002225">
    <property type="entry name" value="3Beta_OHSteriod_DH/Estase"/>
</dbReference>
<dbReference type="GO" id="GO:0006694">
    <property type="term" value="P:steroid biosynthetic process"/>
    <property type="evidence" value="ECO:0007669"/>
    <property type="project" value="InterPro"/>
</dbReference>
<feature type="chain" id="PRO_5024462836" description="Thymidylate kinase" evidence="11">
    <location>
        <begin position="20"/>
        <end position="831"/>
    </location>
</feature>
<sequence length="831" mass="92458">MTPWAIAGVVLLVYLYALSKRLDTPNPAVYIHAAEPCSDKELSEATVLTPEDMIEAMKAVGAATGKAYVVVGGSGLAAQHIVRTLLGRGETLVRIVDVVPPPLYGNPSAPHHISRAEFVRGDVTDYNSIKDAISRPFGNTGRTAEVVFHTVAVIRNYERLPYVKHLSYQVNSEGTKNVLKASQELGSVRSFVFTSSAANFAPPAMYMRLGYENGLGPRTGVVIGDDAREDTPWATNHYLGSKREADALVRNADGIRGIRTGVIRPGMTISGPKDIWITFYVTNTWPNVYWGGKYYQNIINVWDLARAHILLSDVLLERPQDVAGQAFAITGQTTAHSFDEVRRMIQFYSHRNLGFIPIPALLMYAISHVLEAYFLSRYLVLKAINSIMGGKITYLPQWAANSKVAFLQPMVWDLSVADIIIDDSRARKVLGRLWGEMLRPWPLMVYFNPLSMSARSSRSSSSVLDAYALSMLLWNDDDSEGDVEDVDHILTDETTPDLASGTRKNIIDDEDGTDNPDETEVDGLIDTFEVELPERSFTRIASWRASVVRPTEFDFVNKRKVLSPLSSNRKRKSSSMDLRGQAAAKIAKLMVDQPICPACNSTFVSKNNLLRHGQRARASEACREAISLDRSGKSTQCARMVARIESAGKPAKSTSSAIDRTTEIGKMIDSYLQSKSEIDDHAIHLLFSANRWELASTIRSLLSAGTTIICDRYAYSGLAFSVAKKTGLSYEWCLNPDIGLPAPDVAFFLEVTPNVARQRGGYGQERYENEEMQTAVRRAFQQIGNDVQERWVVIDADRTQAEVEENLWERVEPLINGMQDELKTLWINHSR</sequence>
<evidence type="ECO:0000256" key="7">
    <source>
        <dbReference type="ARBA" id="ARBA00022741"/>
    </source>
</evidence>
<protein>
    <recommendedName>
        <fullName evidence="4">Thymidylate kinase</fullName>
        <ecNumber evidence="3">2.7.4.9</ecNumber>
    </recommendedName>
</protein>
<dbReference type="InterPro" id="IPR018094">
    <property type="entry name" value="Thymidylate_kinase"/>
</dbReference>
<evidence type="ECO:0000256" key="2">
    <source>
        <dbReference type="ARBA" id="ARBA00009776"/>
    </source>
</evidence>
<evidence type="ECO:0000256" key="9">
    <source>
        <dbReference type="ARBA" id="ARBA00022840"/>
    </source>
</evidence>
<organism evidence="14 15">
    <name type="scientific">Ceratobasidium theobromae</name>
    <dbReference type="NCBI Taxonomy" id="1582974"/>
    <lineage>
        <taxon>Eukaryota</taxon>
        <taxon>Fungi</taxon>
        <taxon>Dikarya</taxon>
        <taxon>Basidiomycota</taxon>
        <taxon>Agaricomycotina</taxon>
        <taxon>Agaricomycetes</taxon>
        <taxon>Cantharellales</taxon>
        <taxon>Ceratobasidiaceae</taxon>
        <taxon>Ceratobasidium</taxon>
    </lineage>
</organism>
<dbReference type="PANTHER" id="PTHR10344">
    <property type="entry name" value="THYMIDYLATE KINASE"/>
    <property type="match status" value="1"/>
</dbReference>
<dbReference type="GO" id="GO:0006227">
    <property type="term" value="P:dUDP biosynthetic process"/>
    <property type="evidence" value="ECO:0007669"/>
    <property type="project" value="TreeGrafter"/>
</dbReference>
<evidence type="ECO:0000256" key="3">
    <source>
        <dbReference type="ARBA" id="ARBA00012980"/>
    </source>
</evidence>
<dbReference type="GO" id="GO:0006233">
    <property type="term" value="P:dTDP biosynthetic process"/>
    <property type="evidence" value="ECO:0007669"/>
    <property type="project" value="InterPro"/>
</dbReference>
<keyword evidence="9" id="KW-0067">ATP-binding</keyword>
<dbReference type="Gene3D" id="3.40.50.720">
    <property type="entry name" value="NAD(P)-binding Rossmann-like Domain"/>
    <property type="match status" value="1"/>
</dbReference>
<evidence type="ECO:0000256" key="10">
    <source>
        <dbReference type="SAM" id="MobiDB-lite"/>
    </source>
</evidence>
<dbReference type="CDD" id="cd01672">
    <property type="entry name" value="TMPK"/>
    <property type="match status" value="1"/>
</dbReference>
<dbReference type="GO" id="GO:0005829">
    <property type="term" value="C:cytosol"/>
    <property type="evidence" value="ECO:0007669"/>
    <property type="project" value="TreeGrafter"/>
</dbReference>
<dbReference type="InterPro" id="IPR039430">
    <property type="entry name" value="Thymidylate_kin-like_dom"/>
</dbReference>
<keyword evidence="6" id="KW-0545">Nucleotide biosynthesis</keyword>
<dbReference type="NCBIfam" id="TIGR00041">
    <property type="entry name" value="DTMP_kinase"/>
    <property type="match status" value="1"/>
</dbReference>
<dbReference type="GO" id="GO:0005634">
    <property type="term" value="C:nucleus"/>
    <property type="evidence" value="ECO:0007669"/>
    <property type="project" value="TreeGrafter"/>
</dbReference>
<keyword evidence="11" id="KW-0732">Signal</keyword>
<evidence type="ECO:0000259" key="13">
    <source>
        <dbReference type="Pfam" id="PF02223"/>
    </source>
</evidence>
<dbReference type="Proteomes" id="UP000383932">
    <property type="component" value="Unassembled WGS sequence"/>
</dbReference>
<keyword evidence="5" id="KW-0808">Transferase</keyword>
<reference evidence="14 15" key="1">
    <citation type="journal article" date="2019" name="Fungal Biol. Biotechnol.">
        <title>Draft genome sequence of fastidious pathogen Ceratobasidium theobromae, which causes vascular-streak dieback in Theobroma cacao.</title>
        <authorList>
            <person name="Ali S.S."/>
            <person name="Asman A."/>
            <person name="Shao J."/>
            <person name="Firmansyah A.P."/>
            <person name="Susilo A.W."/>
            <person name="Rosmana A."/>
            <person name="McMahon P."/>
            <person name="Junaid M."/>
            <person name="Guest D."/>
            <person name="Kheng T.Y."/>
            <person name="Meinhardt L.W."/>
            <person name="Bailey B.A."/>
        </authorList>
    </citation>
    <scope>NUCLEOTIDE SEQUENCE [LARGE SCALE GENOMIC DNA]</scope>
    <source>
        <strain evidence="14 15">CT2</strain>
    </source>
</reference>
<dbReference type="EC" id="2.7.4.9" evidence="3"/>
<dbReference type="OrthoDB" id="10058185at2759"/>
<accession>A0A5N5QTW9</accession>
<dbReference type="InterPro" id="IPR018095">
    <property type="entry name" value="Thymidylate_kin_CS"/>
</dbReference>
<evidence type="ECO:0000313" key="15">
    <source>
        <dbReference type="Proteomes" id="UP000383932"/>
    </source>
</evidence>
<dbReference type="Pfam" id="PF01073">
    <property type="entry name" value="3Beta_HSD"/>
    <property type="match status" value="1"/>
</dbReference>
<dbReference type="GO" id="GO:0016616">
    <property type="term" value="F:oxidoreductase activity, acting on the CH-OH group of donors, NAD or NADP as acceptor"/>
    <property type="evidence" value="ECO:0007669"/>
    <property type="project" value="InterPro"/>
</dbReference>
<evidence type="ECO:0000256" key="5">
    <source>
        <dbReference type="ARBA" id="ARBA00022679"/>
    </source>
</evidence>
<dbReference type="Pfam" id="PF02223">
    <property type="entry name" value="Thymidylate_kin"/>
    <property type="match status" value="1"/>
</dbReference>
<dbReference type="SUPFAM" id="SSF52540">
    <property type="entry name" value="P-loop containing nucleoside triphosphate hydrolases"/>
    <property type="match status" value="1"/>
</dbReference>
<dbReference type="SUPFAM" id="SSF51735">
    <property type="entry name" value="NAD(P)-binding Rossmann-fold domains"/>
    <property type="match status" value="1"/>
</dbReference>
<feature type="domain" description="3-beta hydroxysteroid dehydrogenase/isomerase" evidence="12">
    <location>
        <begin position="69"/>
        <end position="345"/>
    </location>
</feature>
<keyword evidence="8" id="KW-0418">Kinase</keyword>
<dbReference type="PANTHER" id="PTHR10344:SF1">
    <property type="entry name" value="THYMIDYLATE KINASE"/>
    <property type="match status" value="1"/>
</dbReference>
<dbReference type="GO" id="GO:0004798">
    <property type="term" value="F:dTMP kinase activity"/>
    <property type="evidence" value="ECO:0007669"/>
    <property type="project" value="UniProtKB-EC"/>
</dbReference>
<feature type="compositionally biased region" description="Acidic residues" evidence="10">
    <location>
        <begin position="508"/>
        <end position="520"/>
    </location>
</feature>
<comment type="similarity">
    <text evidence="2">Belongs to the thymidylate kinase family.</text>
</comment>
<dbReference type="AlphaFoldDB" id="A0A5N5QTW9"/>
<dbReference type="InterPro" id="IPR036291">
    <property type="entry name" value="NAD(P)-bd_dom_sf"/>
</dbReference>
<proteinExistence type="inferred from homology"/>
<dbReference type="InterPro" id="IPR027417">
    <property type="entry name" value="P-loop_NTPase"/>
</dbReference>
<feature type="signal peptide" evidence="11">
    <location>
        <begin position="1"/>
        <end position="19"/>
    </location>
</feature>
<keyword evidence="15" id="KW-1185">Reference proteome</keyword>
<gene>
    <name evidence="14" type="ORF">CTheo_1636</name>
</gene>
<comment type="caution">
    <text evidence="14">The sequence shown here is derived from an EMBL/GenBank/DDBJ whole genome shotgun (WGS) entry which is preliminary data.</text>
</comment>
<dbReference type="EMBL" id="SSOP01000014">
    <property type="protein sequence ID" value="KAB5595003.1"/>
    <property type="molecule type" value="Genomic_DNA"/>
</dbReference>
<evidence type="ECO:0000259" key="12">
    <source>
        <dbReference type="Pfam" id="PF01073"/>
    </source>
</evidence>
<dbReference type="FunFam" id="3.40.50.300:FF:000679">
    <property type="entry name" value="Thymidylate kinase"/>
    <property type="match status" value="1"/>
</dbReference>
<evidence type="ECO:0000256" key="4">
    <source>
        <dbReference type="ARBA" id="ARBA00017144"/>
    </source>
</evidence>
<feature type="region of interest" description="Disordered" evidence="10">
    <location>
        <begin position="500"/>
        <end position="520"/>
    </location>
</feature>
<keyword evidence="7" id="KW-0547">Nucleotide-binding</keyword>
<evidence type="ECO:0000313" key="14">
    <source>
        <dbReference type="EMBL" id="KAB5595003.1"/>
    </source>
</evidence>